<dbReference type="EMBL" id="CP132976">
    <property type="protein sequence ID" value="WMD20249.1"/>
    <property type="molecule type" value="Genomic_DNA"/>
</dbReference>
<protein>
    <submittedName>
        <fullName evidence="5">Type VI secretion system membrane subunit TssM</fullName>
    </submittedName>
</protein>
<dbReference type="InterPro" id="IPR010623">
    <property type="entry name" value="IcmF_C"/>
</dbReference>
<dbReference type="Pfam" id="PF06761">
    <property type="entry name" value="IcmF-related"/>
    <property type="match status" value="1"/>
</dbReference>
<sequence length="1293" mass="142031">MKRLLGFLFSWRFIAVVVLVLLAAMVWMVGPMVDLGGLRPMDAVLVRVVVICLLLAALGFWLMGWPLWIVSVAAICALVWFGGPMAAIGDLRPLAEVGVRVGVISVIVLLTAIYGVYRLFQLLRTDEALLRRILTPKSETVDADASSEVRAVGLVVSKAVGQLKRLRGAPQGWRRLLESKRYLYDLPWYMIIGTPGAGKTTAILNSGLDFPLAEQMGVASLPGAGGTANCDWWFTNEAVMIDTAGRYSDQNEQGNNDAAQVNAAEWHGFLGALRKHRTQAPINGVILAVSVAELLEHPGDTGVLASILRARLADLRHALGIRFPVYVLVTKLDLLPGFDEYFQAMTAEGRSQVWGFTLDYARKESNAQPIDLRARFNDEFALLARRLEDGLNARLVEEYGLARRKRLYPLPQEFRSLAVQLTDLLSKVFLDSRYDDVQIQRMLRGVYLTSAQQAETVVHADQNSLFERLRRTLRRLYGGEDVAISSGGREAALLAHRSYFLRNLFKQVMIPESHLVQPNRKWILTRGAVRWGVHLASAALVVWLVSGMMTSRANNDHYLAAVGEKTAGLTQRAQQVSVGVLDSDGVRLLTESATLAQVDGLDLDEPPMDYRYGLYAAPPVDSAAQATYARMLRKHLLPAVEQTLEGVLTKQIASKDAEGLYVTLGLYLSLFDTRYFEPDVLVPWVEQQWARSRRDSEREKSQLAVHLRSLFATAYEAGPETELNAGLVEQARALLQERPDATRMYDRAIRSMEATAPQRFTLQQALGSGDAALFTDHAAGVDAGVPGIFTYNGYRDVFRKRIGGFINSVWARENWMLGRKSEDATALASVQDSRRDWVDKERIEREVYTLYLRNYAANWERYINQIRLVSASESGEGPLAVNVATLRALAAADSPLARLGFALARQTTLSYDPDADSPAAAAAAKLALESAQRRSSTVMRAADALGKIEVDFDQDKLTEELVDKRFSALREVVTGSPTPGRIDPVKPGAQMQQVQQMVNDQYTQLAVASSALASSSMPPAQESSPMLFLTAETLPAPFKRILAGLSQRAANQLGRETGILLSEQVNSAVGGICRTAISGKFPFADSDQEVDPDDFVQLFAAGGLFDSTFERSLASYVDTGASPWRYKPASPGMRPIQGPDLQPFERAAEIRRAFFDGTNAKGLSYRLTGRIVSVDPSITELLLDVDGDSLRYMHGPISPFSFAWPGPRSGSYLELAARPRVTAESSSIHLSGPWAPMRLLQQGHVTATASSGRALVDFDFDGRHAVLEIGGGRKGNFLTGSLLRGFRCPGGSS</sequence>
<evidence type="ECO:0000259" key="3">
    <source>
        <dbReference type="Pfam" id="PF06761"/>
    </source>
</evidence>
<dbReference type="RefSeq" id="WP_306943297.1">
    <property type="nucleotide sequence ID" value="NZ_CP132976.1"/>
</dbReference>
<feature type="transmembrane region" description="Helical" evidence="1">
    <location>
        <begin position="44"/>
        <end position="62"/>
    </location>
</feature>
<accession>A0ABY9LZR7</accession>
<feature type="transmembrane region" description="Helical" evidence="1">
    <location>
        <begin position="528"/>
        <end position="549"/>
    </location>
</feature>
<feature type="transmembrane region" description="Helical" evidence="1">
    <location>
        <begin position="7"/>
        <end position="29"/>
    </location>
</feature>
<gene>
    <name evidence="5" type="primary">tssM</name>
    <name evidence="5" type="ORF">RAS12_27185</name>
</gene>
<keyword evidence="1" id="KW-0472">Membrane</keyword>
<keyword evidence="1" id="KW-1133">Transmembrane helix</keyword>
<feature type="transmembrane region" description="Helical" evidence="1">
    <location>
        <begin position="101"/>
        <end position="120"/>
    </location>
</feature>
<dbReference type="InterPro" id="IPR027417">
    <property type="entry name" value="P-loop_NTPase"/>
</dbReference>
<reference evidence="5 6" key="1">
    <citation type="submission" date="2023-08" db="EMBL/GenBank/DDBJ databases">
        <title>Achromobacter seleniivolatilans sp. nov., isolated from seleniferous soil.</title>
        <authorList>
            <person name="Zhang S."/>
            <person name="Li K."/>
            <person name="Peng J."/>
            <person name="Zhao Q."/>
            <person name="Wang H."/>
            <person name="Guo Y."/>
        </authorList>
    </citation>
    <scope>NUCLEOTIDE SEQUENCE [LARGE SCALE GENOMIC DNA]</scope>
    <source>
        <strain evidence="5 6">R39</strain>
    </source>
</reference>
<dbReference type="PANTHER" id="PTHR36153:SF1">
    <property type="entry name" value="TYPE VI SECRETION SYSTEM COMPONENT TSSM1"/>
    <property type="match status" value="1"/>
</dbReference>
<evidence type="ECO:0000259" key="4">
    <source>
        <dbReference type="Pfam" id="PF14331"/>
    </source>
</evidence>
<dbReference type="InterPro" id="IPR025743">
    <property type="entry name" value="TssM1_N"/>
</dbReference>
<dbReference type="Pfam" id="PF14331">
    <property type="entry name" value="IcmF-related_N"/>
    <property type="match status" value="1"/>
</dbReference>
<dbReference type="SUPFAM" id="SSF52540">
    <property type="entry name" value="P-loop containing nucleoside triphosphate hydrolases"/>
    <property type="match status" value="1"/>
</dbReference>
<dbReference type="Proteomes" id="UP001234798">
    <property type="component" value="Chromosome"/>
</dbReference>
<dbReference type="InterPro" id="IPR009612">
    <property type="entry name" value="IcmF-rel"/>
</dbReference>
<dbReference type="NCBIfam" id="TIGR03348">
    <property type="entry name" value="VI_IcmF"/>
    <property type="match status" value="1"/>
</dbReference>
<feature type="domain" description="Type VI secretion system component TssM1 N-terminal" evidence="4">
    <location>
        <begin position="260"/>
        <end position="536"/>
    </location>
</feature>
<dbReference type="PANTHER" id="PTHR36153">
    <property type="entry name" value="INNER MEMBRANE PROTEIN-RELATED"/>
    <property type="match status" value="1"/>
</dbReference>
<feature type="domain" description="Type VI secretion system IcmF C-terminal" evidence="2">
    <location>
        <begin position="1171"/>
        <end position="1270"/>
    </location>
</feature>
<feature type="domain" description="IcmF-related" evidence="3">
    <location>
        <begin position="589"/>
        <end position="908"/>
    </location>
</feature>
<evidence type="ECO:0000256" key="1">
    <source>
        <dbReference type="SAM" id="Phobius"/>
    </source>
</evidence>
<dbReference type="InterPro" id="IPR017731">
    <property type="entry name" value="TssM1-like"/>
</dbReference>
<evidence type="ECO:0000313" key="6">
    <source>
        <dbReference type="Proteomes" id="UP001234798"/>
    </source>
</evidence>
<name>A0ABY9LZR7_9BURK</name>
<dbReference type="InterPro" id="IPR053156">
    <property type="entry name" value="T6SS_TssM-like"/>
</dbReference>
<proteinExistence type="predicted"/>
<evidence type="ECO:0000313" key="5">
    <source>
        <dbReference type="EMBL" id="WMD20249.1"/>
    </source>
</evidence>
<organism evidence="5 6">
    <name type="scientific">Achromobacter seleniivolatilans</name>
    <dbReference type="NCBI Taxonomy" id="3047478"/>
    <lineage>
        <taxon>Bacteria</taxon>
        <taxon>Pseudomonadati</taxon>
        <taxon>Pseudomonadota</taxon>
        <taxon>Betaproteobacteria</taxon>
        <taxon>Burkholderiales</taxon>
        <taxon>Alcaligenaceae</taxon>
        <taxon>Achromobacter</taxon>
    </lineage>
</organism>
<feature type="transmembrane region" description="Helical" evidence="1">
    <location>
        <begin position="67"/>
        <end position="89"/>
    </location>
</feature>
<dbReference type="Pfam" id="PF06744">
    <property type="entry name" value="IcmF_C"/>
    <property type="match status" value="1"/>
</dbReference>
<keyword evidence="1" id="KW-0812">Transmembrane</keyword>
<keyword evidence="6" id="KW-1185">Reference proteome</keyword>
<evidence type="ECO:0000259" key="2">
    <source>
        <dbReference type="Pfam" id="PF06744"/>
    </source>
</evidence>